<dbReference type="Gene3D" id="3.10.105.10">
    <property type="entry name" value="Dipeptide-binding Protein, Domain 3"/>
    <property type="match status" value="1"/>
</dbReference>
<gene>
    <name evidence="5" type="ORF">H0S81_03395</name>
</gene>
<name>A0A931GD94_9BACT</name>
<dbReference type="AlphaFoldDB" id="A0A931GD94"/>
<dbReference type="Gene3D" id="3.40.190.10">
    <property type="entry name" value="Periplasmic binding protein-like II"/>
    <property type="match status" value="1"/>
</dbReference>
<dbReference type="GO" id="GO:0030288">
    <property type="term" value="C:outer membrane-bounded periplasmic space"/>
    <property type="evidence" value="ECO:0007669"/>
    <property type="project" value="UniProtKB-ARBA"/>
</dbReference>
<dbReference type="PROSITE" id="PS51318">
    <property type="entry name" value="TAT"/>
    <property type="match status" value="1"/>
</dbReference>
<dbReference type="InterPro" id="IPR006311">
    <property type="entry name" value="TAT_signal"/>
</dbReference>
<proteinExistence type="inferred from homology"/>
<accession>A0A931GD94</accession>
<evidence type="ECO:0000256" key="1">
    <source>
        <dbReference type="ARBA" id="ARBA00005695"/>
    </source>
</evidence>
<keyword evidence="2" id="KW-0732">Signal</keyword>
<sequence length="547" mass="61645">MEKRIHPAVHDLKSDMEKGKLSRREFLRYSTLLGVSAFTATQMAGLSWTAKAFAGNVKRGGTLKVATALQKIAHPATYSWIAASNVTRQVAEYLTLTDGKNITHPYLLENWEASDDLKTWTLNVRKGVTFNNGDTFNADDVIFTLNQWLDESVGSSMKGLVDGYLSSNNIEKVNDYQIILHLKVPTISIPEDFFQYPAQVLNHRTFEGDFLKAPHGTGPYTLETYREGELAVVKARSDYWQKGVDGKPLPYLDEMQFLDMGTETAPMISAIKSEDIDFIDLSDIGGTDIFRALKDDPEINILAAPTASARVLRMRVDLKPWDNEKVRLAMRKCHNHEKILALAYMGQGLEGQDFHVYQLHPEYCEMPIPAYDPAASKKLLAEAGYPDGLEVNLAVGSGWPDVVRYAEILKQDAMPGGFKINLQTMPNSQYWEKWTEVDFGITPWTHRPLGTMVLNLAYKADADGKPAAWNETRWVDKEFSEILEKANGTLDVDERRKLFCKLQKIQYDRGSIGIGYWRAVWMVSRSNVKGLEAHPNGFMLFNDVSLA</sequence>
<evidence type="ECO:0000313" key="6">
    <source>
        <dbReference type="Proteomes" id="UP000706172"/>
    </source>
</evidence>
<evidence type="ECO:0000259" key="4">
    <source>
        <dbReference type="Pfam" id="PF00496"/>
    </source>
</evidence>
<evidence type="ECO:0000256" key="2">
    <source>
        <dbReference type="ARBA" id="ARBA00022729"/>
    </source>
</evidence>
<dbReference type="GO" id="GO:0051536">
    <property type="term" value="F:iron-sulfur cluster binding"/>
    <property type="evidence" value="ECO:0007669"/>
    <property type="project" value="UniProtKB-KW"/>
</dbReference>
<organism evidence="5 6">
    <name type="scientific">Desulfotignum balticum</name>
    <dbReference type="NCBI Taxonomy" id="115781"/>
    <lineage>
        <taxon>Bacteria</taxon>
        <taxon>Pseudomonadati</taxon>
        <taxon>Thermodesulfobacteriota</taxon>
        <taxon>Desulfobacteria</taxon>
        <taxon>Desulfobacterales</taxon>
        <taxon>Desulfobacteraceae</taxon>
        <taxon>Desulfotignum</taxon>
    </lineage>
</organism>
<dbReference type="PANTHER" id="PTHR30290">
    <property type="entry name" value="PERIPLASMIC BINDING COMPONENT OF ABC TRANSPORTER"/>
    <property type="match status" value="1"/>
</dbReference>
<dbReference type="PIRSF" id="PIRSF002741">
    <property type="entry name" value="MppA"/>
    <property type="match status" value="1"/>
</dbReference>
<protein>
    <submittedName>
        <fullName evidence="5">ABC transporter substrate-binding protein</fullName>
    </submittedName>
</protein>
<feature type="domain" description="Solute-binding protein family 5" evidence="4">
    <location>
        <begin position="104"/>
        <end position="443"/>
    </location>
</feature>
<dbReference type="GO" id="GO:0015833">
    <property type="term" value="P:peptide transport"/>
    <property type="evidence" value="ECO:0007669"/>
    <property type="project" value="TreeGrafter"/>
</dbReference>
<dbReference type="SUPFAM" id="SSF53850">
    <property type="entry name" value="Periplasmic binding protein-like II"/>
    <property type="match status" value="1"/>
</dbReference>
<comment type="similarity">
    <text evidence="1">Belongs to the bacterial solute-binding protein 5 family.</text>
</comment>
<dbReference type="InterPro" id="IPR039424">
    <property type="entry name" value="SBP_5"/>
</dbReference>
<evidence type="ECO:0000313" key="5">
    <source>
        <dbReference type="EMBL" id="MBG0778952.1"/>
    </source>
</evidence>
<keyword evidence="3" id="KW-0479">Metal-binding</keyword>
<dbReference type="GO" id="GO:0043190">
    <property type="term" value="C:ATP-binding cassette (ABC) transporter complex"/>
    <property type="evidence" value="ECO:0007669"/>
    <property type="project" value="InterPro"/>
</dbReference>
<dbReference type="Proteomes" id="UP000706172">
    <property type="component" value="Unassembled WGS sequence"/>
</dbReference>
<dbReference type="EMBL" id="JACCQK010000156">
    <property type="protein sequence ID" value="MBG0778952.1"/>
    <property type="molecule type" value="Genomic_DNA"/>
</dbReference>
<keyword evidence="3" id="KW-0408">Iron</keyword>
<dbReference type="CDD" id="cd08503">
    <property type="entry name" value="PBP2_NikA_DppA_OppA_like_17"/>
    <property type="match status" value="1"/>
</dbReference>
<dbReference type="GO" id="GO:1904680">
    <property type="term" value="F:peptide transmembrane transporter activity"/>
    <property type="evidence" value="ECO:0007669"/>
    <property type="project" value="TreeGrafter"/>
</dbReference>
<comment type="caution">
    <text evidence="5">The sequence shown here is derived from an EMBL/GenBank/DDBJ whole genome shotgun (WGS) entry which is preliminary data.</text>
</comment>
<evidence type="ECO:0000256" key="3">
    <source>
        <dbReference type="ARBA" id="ARBA00023014"/>
    </source>
</evidence>
<keyword evidence="3" id="KW-0411">Iron-sulfur</keyword>
<dbReference type="InterPro" id="IPR030678">
    <property type="entry name" value="Peptide/Ni-bd"/>
</dbReference>
<dbReference type="PANTHER" id="PTHR30290:SF38">
    <property type="entry name" value="D,D-DIPEPTIDE-BINDING PERIPLASMIC PROTEIN DDPA-RELATED"/>
    <property type="match status" value="1"/>
</dbReference>
<dbReference type="InterPro" id="IPR000914">
    <property type="entry name" value="SBP_5_dom"/>
</dbReference>
<reference evidence="5" key="1">
    <citation type="submission" date="2020-07" db="EMBL/GenBank/DDBJ databases">
        <title>Severe corrosion of carbon steel in oil field produced water can be linked to methanogenic archaea containing a special type of NiFe hydrogenase.</title>
        <authorList>
            <person name="Lahme S."/>
            <person name="Mand J."/>
            <person name="Longwell J."/>
            <person name="Smith R."/>
            <person name="Enning D."/>
        </authorList>
    </citation>
    <scope>NUCLEOTIDE SEQUENCE</scope>
    <source>
        <strain evidence="5">MIC098Bin6</strain>
    </source>
</reference>
<dbReference type="Pfam" id="PF00496">
    <property type="entry name" value="SBP_bac_5"/>
    <property type="match status" value="1"/>
</dbReference>